<protein>
    <submittedName>
        <fullName evidence="3">Transferase family protein</fullName>
    </submittedName>
</protein>
<reference evidence="3 5" key="2">
    <citation type="journal article" date="2014" name="BMC Genomics">
        <title>An improved genome release (version Mt4.0) for the model legume Medicago truncatula.</title>
        <authorList>
            <person name="Tang H."/>
            <person name="Krishnakumar V."/>
            <person name="Bidwell S."/>
            <person name="Rosen B."/>
            <person name="Chan A."/>
            <person name="Zhou S."/>
            <person name="Gentzbittel L."/>
            <person name="Childs K.L."/>
            <person name="Yandell M."/>
            <person name="Gundlach H."/>
            <person name="Mayer K.F."/>
            <person name="Schwartz D.C."/>
            <person name="Town C.D."/>
        </authorList>
    </citation>
    <scope>GENOME REANNOTATION</scope>
    <source>
        <strain evidence="4 5">cv. Jemalong A17</strain>
    </source>
</reference>
<organism evidence="4">
    <name type="scientific">Medicago truncatula</name>
    <name type="common">Barrel medic</name>
    <name type="synonym">Medicago tribuloides</name>
    <dbReference type="NCBI Taxonomy" id="3880"/>
    <lineage>
        <taxon>Eukaryota</taxon>
        <taxon>Viridiplantae</taxon>
        <taxon>Streptophyta</taxon>
        <taxon>Embryophyta</taxon>
        <taxon>Tracheophyta</taxon>
        <taxon>Spermatophyta</taxon>
        <taxon>Magnoliopsida</taxon>
        <taxon>eudicotyledons</taxon>
        <taxon>Gunneridae</taxon>
        <taxon>Pentapetalae</taxon>
        <taxon>rosids</taxon>
        <taxon>fabids</taxon>
        <taxon>Fabales</taxon>
        <taxon>Fabaceae</taxon>
        <taxon>Papilionoideae</taxon>
        <taxon>50 kb inversion clade</taxon>
        <taxon>NPAAA clade</taxon>
        <taxon>Hologalegina</taxon>
        <taxon>IRL clade</taxon>
        <taxon>Trifolieae</taxon>
        <taxon>Medicago</taxon>
    </lineage>
</organism>
<dbReference type="HOGENOM" id="CLU_1063074_0_0_1"/>
<gene>
    <name evidence="3" type="ordered locus">MTR_7g014670</name>
</gene>
<dbReference type="Gene3D" id="3.30.559.10">
    <property type="entry name" value="Chloramphenicol acetyltransferase-like domain"/>
    <property type="match status" value="1"/>
</dbReference>
<keyword evidence="5" id="KW-1185">Reference proteome</keyword>
<name>A0A0C3W265_MEDTR</name>
<evidence type="ECO:0000313" key="4">
    <source>
        <dbReference type="EnsemblPlants" id="AES77714"/>
    </source>
</evidence>
<keyword evidence="2" id="KW-0012">Acyltransferase</keyword>
<evidence type="ECO:0000256" key="2">
    <source>
        <dbReference type="ARBA" id="ARBA00023315"/>
    </source>
</evidence>
<accession>A0A0C3W265</accession>
<dbReference type="SUPFAM" id="SSF52777">
    <property type="entry name" value="CoA-dependent acyltransferases"/>
    <property type="match status" value="1"/>
</dbReference>
<dbReference type="PaxDb" id="3880-AES77714"/>
<dbReference type="AlphaFoldDB" id="A0A0C3W265"/>
<keyword evidence="1 3" id="KW-0808">Transferase</keyword>
<proteinExistence type="predicted"/>
<dbReference type="InterPro" id="IPR051504">
    <property type="entry name" value="Plant_metabolite_acyltrans"/>
</dbReference>
<evidence type="ECO:0000313" key="5">
    <source>
        <dbReference type="Proteomes" id="UP000002051"/>
    </source>
</evidence>
<evidence type="ECO:0000313" key="3">
    <source>
        <dbReference type="EMBL" id="AES77714.2"/>
    </source>
</evidence>
<accession>G7L686</accession>
<dbReference type="GO" id="GO:0016747">
    <property type="term" value="F:acyltransferase activity, transferring groups other than amino-acyl groups"/>
    <property type="evidence" value="ECO:0007669"/>
    <property type="project" value="UniProtKB-ARBA"/>
</dbReference>
<dbReference type="Proteomes" id="UP000002051">
    <property type="component" value="Unassembled WGS sequence"/>
</dbReference>
<dbReference type="Pfam" id="PF02458">
    <property type="entry name" value="Transferase"/>
    <property type="match status" value="1"/>
</dbReference>
<dbReference type="PANTHER" id="PTHR31625">
    <property type="match status" value="1"/>
</dbReference>
<dbReference type="InterPro" id="IPR023213">
    <property type="entry name" value="CAT-like_dom_sf"/>
</dbReference>
<dbReference type="EnsemblPlants" id="AES77714">
    <property type="protein sequence ID" value="AES77714"/>
    <property type="gene ID" value="MTR_7g014670"/>
</dbReference>
<sequence>MTNSTSHFPNLMPLRPLIPILQNLFSNLKSTNKNKKPFLSKNYAGFDPVKRKNREYQRSKGSSPINGLAPKNHDNTPTLSSFVLTCSYALVCLAKAIHGIKMEKEKFAFGFTVDCRARLEPSLPNNYFGNCVWGHLVDTKPSDYINEDGVFLVAKCIHEKIKMINEKGGLEGASDGFSKFNYLSTEGFEIIGVAGSNRFGVYEIDFGWGRPTKVEIVSVDRGLTIGLAESKDGKGGIEVGLVLNKHVMDLFKTLFLEGLHIN</sequence>
<dbReference type="STRING" id="3880.A0A0C3W265"/>
<evidence type="ECO:0000256" key="1">
    <source>
        <dbReference type="ARBA" id="ARBA00022679"/>
    </source>
</evidence>
<reference evidence="4" key="3">
    <citation type="submission" date="2015-04" db="UniProtKB">
        <authorList>
            <consortium name="EnsemblPlants"/>
        </authorList>
    </citation>
    <scope>IDENTIFICATION</scope>
    <source>
        <strain evidence="4">cv. Jemalong A17</strain>
    </source>
</reference>
<reference evidence="3 5" key="1">
    <citation type="journal article" date="2011" name="Nature">
        <title>The Medicago genome provides insight into the evolution of rhizobial symbioses.</title>
        <authorList>
            <person name="Young N.D."/>
            <person name="Debelle F."/>
            <person name="Oldroyd G.E."/>
            <person name="Geurts R."/>
            <person name="Cannon S.B."/>
            <person name="Udvardi M.K."/>
            <person name="Benedito V.A."/>
            <person name="Mayer K.F."/>
            <person name="Gouzy J."/>
            <person name="Schoof H."/>
            <person name="Van de Peer Y."/>
            <person name="Proost S."/>
            <person name="Cook D.R."/>
            <person name="Meyers B.C."/>
            <person name="Spannagl M."/>
            <person name="Cheung F."/>
            <person name="De Mita S."/>
            <person name="Krishnakumar V."/>
            <person name="Gundlach H."/>
            <person name="Zhou S."/>
            <person name="Mudge J."/>
            <person name="Bharti A.K."/>
            <person name="Murray J.D."/>
            <person name="Naoumkina M.A."/>
            <person name="Rosen B."/>
            <person name="Silverstein K.A."/>
            <person name="Tang H."/>
            <person name="Rombauts S."/>
            <person name="Zhao P.X."/>
            <person name="Zhou P."/>
            <person name="Barbe V."/>
            <person name="Bardou P."/>
            <person name="Bechner M."/>
            <person name="Bellec A."/>
            <person name="Berger A."/>
            <person name="Berges H."/>
            <person name="Bidwell S."/>
            <person name="Bisseling T."/>
            <person name="Choisne N."/>
            <person name="Couloux A."/>
            <person name="Denny R."/>
            <person name="Deshpande S."/>
            <person name="Dai X."/>
            <person name="Doyle J.J."/>
            <person name="Dudez A.M."/>
            <person name="Farmer A.D."/>
            <person name="Fouteau S."/>
            <person name="Franken C."/>
            <person name="Gibelin C."/>
            <person name="Gish J."/>
            <person name="Goldstein S."/>
            <person name="Gonzalez A.J."/>
            <person name="Green P.J."/>
            <person name="Hallab A."/>
            <person name="Hartog M."/>
            <person name="Hua A."/>
            <person name="Humphray S.J."/>
            <person name="Jeong D.H."/>
            <person name="Jing Y."/>
            <person name="Jocker A."/>
            <person name="Kenton S.M."/>
            <person name="Kim D.J."/>
            <person name="Klee K."/>
            <person name="Lai H."/>
            <person name="Lang C."/>
            <person name="Lin S."/>
            <person name="Macmil S.L."/>
            <person name="Magdelenat G."/>
            <person name="Matthews L."/>
            <person name="McCorrison J."/>
            <person name="Monaghan E.L."/>
            <person name="Mun J.H."/>
            <person name="Najar F.Z."/>
            <person name="Nicholson C."/>
            <person name="Noirot C."/>
            <person name="O'Bleness M."/>
            <person name="Paule C.R."/>
            <person name="Poulain J."/>
            <person name="Prion F."/>
            <person name="Qin B."/>
            <person name="Qu C."/>
            <person name="Retzel E.F."/>
            <person name="Riddle C."/>
            <person name="Sallet E."/>
            <person name="Samain S."/>
            <person name="Samson N."/>
            <person name="Sanders I."/>
            <person name="Saurat O."/>
            <person name="Scarpelli C."/>
            <person name="Schiex T."/>
            <person name="Segurens B."/>
            <person name="Severin A.J."/>
            <person name="Sherrier D.J."/>
            <person name="Shi R."/>
            <person name="Sims S."/>
            <person name="Singer S.R."/>
            <person name="Sinharoy S."/>
            <person name="Sterck L."/>
            <person name="Viollet A."/>
            <person name="Wang B.B."/>
            <person name="Wang K."/>
            <person name="Wang M."/>
            <person name="Wang X."/>
            <person name="Warfsmann J."/>
            <person name="Weissenbach J."/>
            <person name="White D.D."/>
            <person name="White J.D."/>
            <person name="Wiley G.B."/>
            <person name="Wincker P."/>
            <person name="Xing Y."/>
            <person name="Yang L."/>
            <person name="Yao Z."/>
            <person name="Ying F."/>
            <person name="Zhai J."/>
            <person name="Zhou L."/>
            <person name="Zuber A."/>
            <person name="Denarie J."/>
            <person name="Dixon R.A."/>
            <person name="May G.D."/>
            <person name="Schwartz D.C."/>
            <person name="Rogers J."/>
            <person name="Quetier F."/>
            <person name="Town C.D."/>
            <person name="Roe B.A."/>
        </authorList>
    </citation>
    <scope>NUCLEOTIDE SEQUENCE [LARGE SCALE GENOMIC DNA]</scope>
    <source>
        <strain evidence="3">A17</strain>
        <strain evidence="4 5">cv. Jemalong A17</strain>
    </source>
</reference>
<dbReference type="EMBL" id="CM001223">
    <property type="protein sequence ID" value="AES77714.2"/>
    <property type="molecule type" value="Genomic_DNA"/>
</dbReference>